<dbReference type="RefSeq" id="WP_196394806.1">
    <property type="nucleotide sequence ID" value="NZ_JADNYM010000001.1"/>
</dbReference>
<protein>
    <recommendedName>
        <fullName evidence="3 5">acylphosphatase</fullName>
        <ecNumber evidence="2 5">3.6.1.7</ecNumber>
    </recommendedName>
</protein>
<dbReference type="EC" id="3.6.1.7" evidence="2 5"/>
<dbReference type="GO" id="GO:0003998">
    <property type="term" value="F:acylphosphatase activity"/>
    <property type="evidence" value="ECO:0007669"/>
    <property type="project" value="UniProtKB-EC"/>
</dbReference>
<dbReference type="Pfam" id="PF00708">
    <property type="entry name" value="Acylphosphatase"/>
    <property type="match status" value="1"/>
</dbReference>
<dbReference type="PANTHER" id="PTHR47268">
    <property type="entry name" value="ACYLPHOSPHATASE"/>
    <property type="match status" value="1"/>
</dbReference>
<comment type="similarity">
    <text evidence="1 6">Belongs to the acylphosphatase family.</text>
</comment>
<evidence type="ECO:0000256" key="4">
    <source>
        <dbReference type="ARBA" id="ARBA00047645"/>
    </source>
</evidence>
<evidence type="ECO:0000256" key="5">
    <source>
        <dbReference type="PROSITE-ProRule" id="PRU00520"/>
    </source>
</evidence>
<feature type="domain" description="Acylphosphatase-like" evidence="7">
    <location>
        <begin position="14"/>
        <end position="100"/>
    </location>
</feature>
<keyword evidence="5" id="KW-0378">Hydrolase</keyword>
<dbReference type="Proteomes" id="UP000655366">
    <property type="component" value="Unassembled WGS sequence"/>
</dbReference>
<evidence type="ECO:0000313" key="9">
    <source>
        <dbReference type="Proteomes" id="UP000655366"/>
    </source>
</evidence>
<evidence type="ECO:0000256" key="2">
    <source>
        <dbReference type="ARBA" id="ARBA00012150"/>
    </source>
</evidence>
<dbReference type="AlphaFoldDB" id="A0A931G3L4"/>
<evidence type="ECO:0000256" key="1">
    <source>
        <dbReference type="ARBA" id="ARBA00005614"/>
    </source>
</evidence>
<name>A0A931G3L4_9MICC</name>
<gene>
    <name evidence="8" type="ORF">IV500_00115</name>
</gene>
<feature type="active site" evidence="5">
    <location>
        <position position="29"/>
    </location>
</feature>
<dbReference type="NCBIfam" id="NF011001">
    <property type="entry name" value="PRK14427.1"/>
    <property type="match status" value="1"/>
</dbReference>
<accession>A0A931G3L4</accession>
<evidence type="ECO:0000256" key="3">
    <source>
        <dbReference type="ARBA" id="ARBA00015991"/>
    </source>
</evidence>
<dbReference type="Gene3D" id="3.30.70.100">
    <property type="match status" value="1"/>
</dbReference>
<dbReference type="InterPro" id="IPR001792">
    <property type="entry name" value="Acylphosphatase-like_dom"/>
</dbReference>
<dbReference type="SUPFAM" id="SSF54975">
    <property type="entry name" value="Acylphosphatase/BLUF domain-like"/>
    <property type="match status" value="1"/>
</dbReference>
<dbReference type="InterPro" id="IPR020456">
    <property type="entry name" value="Acylphosphatase"/>
</dbReference>
<comment type="catalytic activity">
    <reaction evidence="4 5">
        <text>an acyl phosphate + H2O = a carboxylate + phosphate + H(+)</text>
        <dbReference type="Rhea" id="RHEA:14965"/>
        <dbReference type="ChEBI" id="CHEBI:15377"/>
        <dbReference type="ChEBI" id="CHEBI:15378"/>
        <dbReference type="ChEBI" id="CHEBI:29067"/>
        <dbReference type="ChEBI" id="CHEBI:43474"/>
        <dbReference type="ChEBI" id="CHEBI:59918"/>
        <dbReference type="EC" id="3.6.1.7"/>
    </reaction>
</comment>
<evidence type="ECO:0000313" key="8">
    <source>
        <dbReference type="EMBL" id="MBG0737848.1"/>
    </source>
</evidence>
<dbReference type="InterPro" id="IPR036046">
    <property type="entry name" value="Acylphosphatase-like_dom_sf"/>
</dbReference>
<dbReference type="PROSITE" id="PS51160">
    <property type="entry name" value="ACYLPHOSPHATASE_3"/>
    <property type="match status" value="1"/>
</dbReference>
<feature type="active site" evidence="5">
    <location>
        <position position="47"/>
    </location>
</feature>
<proteinExistence type="inferred from homology"/>
<comment type="caution">
    <text evidence="8">The sequence shown here is derived from an EMBL/GenBank/DDBJ whole genome shotgun (WGS) entry which is preliminary data.</text>
</comment>
<organism evidence="8 9">
    <name type="scientific">Arthrobacter terrae</name>
    <dbReference type="NCBI Taxonomy" id="2935737"/>
    <lineage>
        <taxon>Bacteria</taxon>
        <taxon>Bacillati</taxon>
        <taxon>Actinomycetota</taxon>
        <taxon>Actinomycetes</taxon>
        <taxon>Micrococcales</taxon>
        <taxon>Micrococcaceae</taxon>
        <taxon>Arthrobacter</taxon>
    </lineage>
</organism>
<keyword evidence="9" id="KW-1185">Reference proteome</keyword>
<dbReference type="EMBL" id="JADNYM010000001">
    <property type="protein sequence ID" value="MBG0737848.1"/>
    <property type="molecule type" value="Genomic_DNA"/>
</dbReference>
<evidence type="ECO:0000259" key="7">
    <source>
        <dbReference type="PROSITE" id="PS51160"/>
    </source>
</evidence>
<reference evidence="8 9" key="1">
    <citation type="submission" date="2020-11" db="EMBL/GenBank/DDBJ databases">
        <title>Arthrobacter antarcticus sp. nov., isolated from Antarctic Soil.</title>
        <authorList>
            <person name="Li J."/>
        </authorList>
    </citation>
    <scope>NUCLEOTIDE SEQUENCE [LARGE SCALE GENOMIC DNA]</scope>
    <source>
        <strain evidence="8 9">Z1-20</strain>
    </source>
</reference>
<dbReference type="PROSITE" id="PS00150">
    <property type="entry name" value="ACYLPHOSPHATASE_1"/>
    <property type="match status" value="1"/>
</dbReference>
<sequence length="100" mass="10662">MAEKPAAHATDNIRLTARVTGAVQGVGFRYWTARRAAELELTGTATNQFDGSVEVIAEGPAVAVVELQAWLNSSEPPGKVDDVASFRSPATGSFRDFRVV</sequence>
<evidence type="ECO:0000256" key="6">
    <source>
        <dbReference type="RuleBase" id="RU004168"/>
    </source>
</evidence>
<dbReference type="InterPro" id="IPR017968">
    <property type="entry name" value="Acylphosphatase_CS"/>
</dbReference>
<dbReference type="PANTHER" id="PTHR47268:SF4">
    <property type="entry name" value="ACYLPHOSPHATASE"/>
    <property type="match status" value="1"/>
</dbReference>